<dbReference type="CDD" id="cd18787">
    <property type="entry name" value="SF2_C_DEAD"/>
    <property type="match status" value="1"/>
</dbReference>
<evidence type="ECO:0000256" key="6">
    <source>
        <dbReference type="ARBA" id="ARBA00047984"/>
    </source>
</evidence>
<feature type="region of interest" description="Disordered" evidence="9">
    <location>
        <begin position="541"/>
        <end position="588"/>
    </location>
</feature>
<evidence type="ECO:0000256" key="8">
    <source>
        <dbReference type="RuleBase" id="RU000492"/>
    </source>
</evidence>
<evidence type="ECO:0000256" key="9">
    <source>
        <dbReference type="SAM" id="MobiDB-lite"/>
    </source>
</evidence>
<dbReference type="InterPro" id="IPR011545">
    <property type="entry name" value="DEAD/DEAH_box_helicase_dom"/>
</dbReference>
<dbReference type="PANTHER" id="PTHR47958">
    <property type="entry name" value="ATP-DEPENDENT RNA HELICASE DBP3"/>
    <property type="match status" value="1"/>
</dbReference>
<comment type="similarity">
    <text evidence="8">Belongs to the DEAD box helicase family.</text>
</comment>
<dbReference type="STRING" id="5098.A0A507QWS3"/>
<accession>A0A507QWS3</accession>
<feature type="compositionally biased region" description="Low complexity" evidence="9">
    <location>
        <begin position="563"/>
        <end position="576"/>
    </location>
</feature>
<dbReference type="InterPro" id="IPR001650">
    <property type="entry name" value="Helicase_C-like"/>
</dbReference>
<evidence type="ECO:0000256" key="2">
    <source>
        <dbReference type="ARBA" id="ARBA00022741"/>
    </source>
</evidence>
<dbReference type="GO" id="GO:0005524">
    <property type="term" value="F:ATP binding"/>
    <property type="evidence" value="ECO:0007669"/>
    <property type="project" value="UniProtKB-KW"/>
</dbReference>
<dbReference type="SMART" id="SM00490">
    <property type="entry name" value="HELICc"/>
    <property type="match status" value="1"/>
</dbReference>
<dbReference type="GO" id="GO:0016787">
    <property type="term" value="F:hydrolase activity"/>
    <property type="evidence" value="ECO:0007669"/>
    <property type="project" value="UniProtKB-KW"/>
</dbReference>
<dbReference type="InterPro" id="IPR014001">
    <property type="entry name" value="Helicase_ATP-bd"/>
</dbReference>
<protein>
    <recommendedName>
        <fullName evidence="1">RNA helicase</fullName>
        <ecNumber evidence="1">3.6.4.13</ecNumber>
    </recommendedName>
</protein>
<evidence type="ECO:0000259" key="11">
    <source>
        <dbReference type="PROSITE" id="PS51194"/>
    </source>
</evidence>
<keyword evidence="4 8" id="KW-0347">Helicase</keyword>
<dbReference type="Pfam" id="PF00270">
    <property type="entry name" value="DEAD"/>
    <property type="match status" value="1"/>
</dbReference>
<dbReference type="OrthoDB" id="196131at2759"/>
<dbReference type="Proteomes" id="UP000319663">
    <property type="component" value="Unassembled WGS sequence"/>
</dbReference>
<evidence type="ECO:0000313" key="13">
    <source>
        <dbReference type="EMBL" id="TQB74049.1"/>
    </source>
</evidence>
<dbReference type="InterPro" id="IPR014014">
    <property type="entry name" value="RNA_helicase_DEAD_Q_motif"/>
</dbReference>
<dbReference type="GO" id="GO:0003724">
    <property type="term" value="F:RNA helicase activity"/>
    <property type="evidence" value="ECO:0007669"/>
    <property type="project" value="UniProtKB-EC"/>
</dbReference>
<evidence type="ECO:0000256" key="1">
    <source>
        <dbReference type="ARBA" id="ARBA00012552"/>
    </source>
</evidence>
<feature type="compositionally biased region" description="Acidic residues" evidence="9">
    <location>
        <begin position="546"/>
        <end position="562"/>
    </location>
</feature>
<dbReference type="SMART" id="SM00487">
    <property type="entry name" value="DEXDc"/>
    <property type="match status" value="1"/>
</dbReference>
<gene>
    <name evidence="13" type="ORF">MPDQ_005249</name>
</gene>
<evidence type="ECO:0000256" key="4">
    <source>
        <dbReference type="ARBA" id="ARBA00022806"/>
    </source>
</evidence>
<organism evidence="13 14">
    <name type="scientific">Monascus purpureus</name>
    <name type="common">Red mold</name>
    <name type="synonym">Monascus anka</name>
    <dbReference type="NCBI Taxonomy" id="5098"/>
    <lineage>
        <taxon>Eukaryota</taxon>
        <taxon>Fungi</taxon>
        <taxon>Dikarya</taxon>
        <taxon>Ascomycota</taxon>
        <taxon>Pezizomycotina</taxon>
        <taxon>Eurotiomycetes</taxon>
        <taxon>Eurotiomycetidae</taxon>
        <taxon>Eurotiales</taxon>
        <taxon>Aspergillaceae</taxon>
        <taxon>Monascus</taxon>
    </lineage>
</organism>
<dbReference type="PROSITE" id="PS51195">
    <property type="entry name" value="Q_MOTIF"/>
    <property type="match status" value="1"/>
</dbReference>
<dbReference type="EMBL" id="VIFY01000036">
    <property type="protein sequence ID" value="TQB74049.1"/>
    <property type="molecule type" value="Genomic_DNA"/>
</dbReference>
<dbReference type="AlphaFoldDB" id="A0A507QWS3"/>
<evidence type="ECO:0000256" key="5">
    <source>
        <dbReference type="ARBA" id="ARBA00022840"/>
    </source>
</evidence>
<feature type="domain" description="Helicase C-terminal" evidence="11">
    <location>
        <begin position="390"/>
        <end position="538"/>
    </location>
</feature>
<feature type="short sequence motif" description="Q motif" evidence="7">
    <location>
        <begin position="134"/>
        <end position="162"/>
    </location>
</feature>
<feature type="domain" description="Helicase ATP-binding" evidence="10">
    <location>
        <begin position="165"/>
        <end position="362"/>
    </location>
</feature>
<evidence type="ECO:0000259" key="12">
    <source>
        <dbReference type="PROSITE" id="PS51195"/>
    </source>
</evidence>
<dbReference type="PROSITE" id="PS00039">
    <property type="entry name" value="DEAD_ATP_HELICASE"/>
    <property type="match status" value="1"/>
</dbReference>
<dbReference type="EC" id="3.6.4.13" evidence="1"/>
<evidence type="ECO:0000256" key="7">
    <source>
        <dbReference type="PROSITE-ProRule" id="PRU00552"/>
    </source>
</evidence>
<dbReference type="GO" id="GO:0003676">
    <property type="term" value="F:nucleic acid binding"/>
    <property type="evidence" value="ECO:0007669"/>
    <property type="project" value="InterPro"/>
</dbReference>
<keyword evidence="2 8" id="KW-0547">Nucleotide-binding</keyword>
<evidence type="ECO:0000256" key="3">
    <source>
        <dbReference type="ARBA" id="ARBA00022801"/>
    </source>
</evidence>
<comment type="caution">
    <text evidence="13">The sequence shown here is derived from an EMBL/GenBank/DDBJ whole genome shotgun (WGS) entry which is preliminary data.</text>
</comment>
<dbReference type="PROSITE" id="PS51194">
    <property type="entry name" value="HELICASE_CTER"/>
    <property type="match status" value="1"/>
</dbReference>
<proteinExistence type="inferred from homology"/>
<keyword evidence="14" id="KW-1185">Reference proteome</keyword>
<keyword evidence="3 8" id="KW-0378">Hydrolase</keyword>
<dbReference type="Gene3D" id="3.40.50.300">
    <property type="entry name" value="P-loop containing nucleotide triphosphate hydrolases"/>
    <property type="match status" value="2"/>
</dbReference>
<dbReference type="PROSITE" id="PS51192">
    <property type="entry name" value="HELICASE_ATP_BIND_1"/>
    <property type="match status" value="1"/>
</dbReference>
<evidence type="ECO:0000259" key="10">
    <source>
        <dbReference type="PROSITE" id="PS51192"/>
    </source>
</evidence>
<sequence length="588" mass="65273">MGSFDVTGMSNALEDAAPPAAATQQSLVNADAAAVAREKGWTAPQQYDYSKYSTTVQPLEKAAEGDDIVDLPEWAAKAAKYEWRDEFGDIGPPNSELEDMLFRNDWINRTGMKLNNLQNIEVIAESRERPSPVKSFDDAGLHPVMRDNIRLCRYEVPTPIQAYSIPAVLTGHDLIAIAQTGSGKTAAFLIPVLSQLMGKAKKLAAPRPNVSTGYDPAVDAVRAEPLVLVVAPTRELSTQIFDEARRLCYRSMLRPCVVYGGTPLRDQREELQKGCDILIGTPGRLLDFMDKPHILSLRRVKYTIIDEADELLLADWESEFTKIMSGGDVNEDADHRYLMFSATFNRNCRELARKYLANDHVRVRIGRPGSTHINVDQNIVYAEPHLKKQCLYDLLLAMPPSRTLIFVNSKTQADLLDDYLYNMGLPSTSIHSDRTQREREDALRAFRTAKCPILVATGVSARGLDIKNVMHVINFDLPSYRHGGITEYIHRIGRTARIGNEGLATSFYNDKDSDLAPDLVKILLESKQSIPDFLESYKPEGSVVTFDEDDTDNEGDANDDDANANGGDASGDAWGAPNDGAQADFDWE</sequence>
<reference evidence="13 14" key="1">
    <citation type="submission" date="2019-06" db="EMBL/GenBank/DDBJ databases">
        <title>Wine fermentation using esterase from Monascus purpureus.</title>
        <authorList>
            <person name="Geng C."/>
            <person name="Zhang Y."/>
        </authorList>
    </citation>
    <scope>NUCLEOTIDE SEQUENCE [LARGE SCALE GENOMIC DNA]</scope>
    <source>
        <strain evidence="13">HQ1</strain>
    </source>
</reference>
<name>A0A507QWS3_MONPU</name>
<dbReference type="InterPro" id="IPR027417">
    <property type="entry name" value="P-loop_NTPase"/>
</dbReference>
<dbReference type="InterPro" id="IPR000629">
    <property type="entry name" value="RNA-helicase_DEAD-box_CS"/>
</dbReference>
<feature type="domain" description="DEAD-box RNA helicase Q" evidence="12">
    <location>
        <begin position="134"/>
        <end position="162"/>
    </location>
</feature>
<keyword evidence="5 8" id="KW-0067">ATP-binding</keyword>
<dbReference type="Pfam" id="PF00271">
    <property type="entry name" value="Helicase_C"/>
    <property type="match status" value="1"/>
</dbReference>
<comment type="catalytic activity">
    <reaction evidence="6">
        <text>ATP + H2O = ADP + phosphate + H(+)</text>
        <dbReference type="Rhea" id="RHEA:13065"/>
        <dbReference type="ChEBI" id="CHEBI:15377"/>
        <dbReference type="ChEBI" id="CHEBI:15378"/>
        <dbReference type="ChEBI" id="CHEBI:30616"/>
        <dbReference type="ChEBI" id="CHEBI:43474"/>
        <dbReference type="ChEBI" id="CHEBI:456216"/>
        <dbReference type="EC" id="3.6.4.13"/>
    </reaction>
</comment>
<dbReference type="SUPFAM" id="SSF52540">
    <property type="entry name" value="P-loop containing nucleoside triphosphate hydrolases"/>
    <property type="match status" value="1"/>
</dbReference>
<evidence type="ECO:0000313" key="14">
    <source>
        <dbReference type="Proteomes" id="UP000319663"/>
    </source>
</evidence>